<dbReference type="Proteomes" id="UP001059349">
    <property type="component" value="Chromosome"/>
</dbReference>
<dbReference type="InterPro" id="IPR036412">
    <property type="entry name" value="HAD-like_sf"/>
</dbReference>
<comment type="cofactor">
    <cofactor evidence="1">
        <name>Mg(2+)</name>
        <dbReference type="ChEBI" id="CHEBI:18420"/>
    </cofactor>
</comment>
<dbReference type="NCBIfam" id="NF045966">
    <property type="entry name" value="YcsE_rel_Pase"/>
    <property type="match status" value="1"/>
</dbReference>
<sequence length="268" mass="30828">MNNKYKIIVFDIDGTLLPFGVDELTPRTKEMFEKLKANGYINVLCSGRDIFTVGKQINNPYVDYFIGANGTFIMDLKTKEYVFERTISYEDFSKFYAYAKERKFPFSFVGNKWGYYNELFNIDHWFYKPFKKNFISVEEFEKQNDKNYLITINSKEPHKLAVELNEFFTREKLDMWVLAEWAGGVFISARGITKATGLQVLADLLDSSLDEMVAFGDSENDVEMLSAVGLGVAMGNGEDVTKDAAHEICLPVTEDGPYFKLRQKGFFN</sequence>
<dbReference type="STRING" id="29559.NPL3_03390"/>
<dbReference type="InterPro" id="IPR006379">
    <property type="entry name" value="HAD-SF_hydro_IIB"/>
</dbReference>
<evidence type="ECO:0000256" key="2">
    <source>
        <dbReference type="ARBA" id="ARBA00034778"/>
    </source>
</evidence>
<dbReference type="SFLD" id="SFLDS00003">
    <property type="entry name" value="Haloacid_Dehalogenase"/>
    <property type="match status" value="1"/>
</dbReference>
<dbReference type="GeneID" id="75105430"/>
<gene>
    <name evidence="4" type="ORF">JN03_0269</name>
    <name evidence="5" type="ORF">NMG93_02915</name>
    <name evidence="3" type="ORF">QJ129_01875</name>
</gene>
<dbReference type="Gene3D" id="3.40.50.1000">
    <property type="entry name" value="HAD superfamily/HAD-like"/>
    <property type="match status" value="1"/>
</dbReference>
<dbReference type="EMBL" id="SOCH01000003">
    <property type="protein sequence ID" value="TDU97757.1"/>
    <property type="molecule type" value="Genomic_DNA"/>
</dbReference>
<dbReference type="InterPro" id="IPR000150">
    <property type="entry name" value="Cof"/>
</dbReference>
<comment type="similarity">
    <text evidence="2">Belongs to the HAD-like hydrolase superfamily. Cof family.</text>
</comment>
<reference evidence="4 6" key="1">
    <citation type="submission" date="2019-03" db="EMBL/GenBank/DDBJ databases">
        <title>Genomic Encyclopedia of Archaeal and Bacterial Type Strains, Phase II (KMG-II): from individual species to whole genera.</title>
        <authorList>
            <person name="Goeker M."/>
        </authorList>
    </citation>
    <scope>NUCLEOTIDE SEQUENCE [LARGE SCALE GENOMIC DNA]</scope>
    <source>
        <strain evidence="4 6">ATCC 25591</strain>
    </source>
</reference>
<dbReference type="GO" id="GO:0005829">
    <property type="term" value="C:cytosol"/>
    <property type="evidence" value="ECO:0007669"/>
    <property type="project" value="TreeGrafter"/>
</dbReference>
<dbReference type="EMBL" id="CP101127">
    <property type="protein sequence ID" value="UTO25800.1"/>
    <property type="molecule type" value="Genomic_DNA"/>
</dbReference>
<dbReference type="NCBIfam" id="TIGR01484">
    <property type="entry name" value="HAD-SF-IIB"/>
    <property type="match status" value="1"/>
</dbReference>
<evidence type="ECO:0000313" key="3">
    <source>
        <dbReference type="EMBL" id="MDI3048002.1"/>
    </source>
</evidence>
<dbReference type="NCBIfam" id="TIGR00099">
    <property type="entry name" value="Cof-subfamily"/>
    <property type="match status" value="1"/>
</dbReference>
<dbReference type="EMBL" id="JASBCP010000002">
    <property type="protein sequence ID" value="MDI3048002.1"/>
    <property type="molecule type" value="Genomic_DNA"/>
</dbReference>
<dbReference type="Proteomes" id="UP000294882">
    <property type="component" value="Unassembled WGS sequence"/>
</dbReference>
<dbReference type="PANTHER" id="PTHR10000">
    <property type="entry name" value="PHOSPHOSERINE PHOSPHATASE"/>
    <property type="match status" value="1"/>
</dbReference>
<dbReference type="Pfam" id="PF08282">
    <property type="entry name" value="Hydrolase_3"/>
    <property type="match status" value="1"/>
</dbReference>
<dbReference type="GO" id="GO:0016791">
    <property type="term" value="F:phosphatase activity"/>
    <property type="evidence" value="ECO:0007669"/>
    <property type="project" value="TreeGrafter"/>
</dbReference>
<name>A0A063YH56_9BACT</name>
<dbReference type="RefSeq" id="WP_036441349.1">
    <property type="nucleotide sequence ID" value="NZ_CP101127.1"/>
</dbReference>
<dbReference type="PROSITE" id="PS01229">
    <property type="entry name" value="COF_2"/>
    <property type="match status" value="1"/>
</dbReference>
<dbReference type="GO" id="GO:0000287">
    <property type="term" value="F:magnesium ion binding"/>
    <property type="evidence" value="ECO:0007669"/>
    <property type="project" value="TreeGrafter"/>
</dbReference>
<reference evidence="3" key="3">
    <citation type="submission" date="2023-04" db="EMBL/GenBank/DDBJ databases">
        <title>Genomes of recent Mycoplasma hyosynoviae isolates 2023.</title>
        <authorList>
            <person name="Spergser J."/>
        </authorList>
    </citation>
    <scope>NUCLEOTIDE SEQUENCE</scope>
    <source>
        <strain evidence="3">SN1J23N</strain>
    </source>
</reference>
<dbReference type="PANTHER" id="PTHR10000:SF8">
    <property type="entry name" value="HAD SUPERFAMILY HYDROLASE-LIKE, TYPE 3"/>
    <property type="match status" value="1"/>
</dbReference>
<keyword evidence="3" id="KW-0378">Hydrolase</keyword>
<dbReference type="AlphaFoldDB" id="A0A063YH56"/>
<proteinExistence type="inferred from homology"/>
<dbReference type="Gene3D" id="3.30.1240.10">
    <property type="match status" value="1"/>
</dbReference>
<evidence type="ECO:0000313" key="5">
    <source>
        <dbReference type="EMBL" id="UTO25800.1"/>
    </source>
</evidence>
<dbReference type="Proteomes" id="UP001233782">
    <property type="component" value="Unassembled WGS sequence"/>
</dbReference>
<dbReference type="OrthoDB" id="388819at2"/>
<protein>
    <submittedName>
        <fullName evidence="3">Cof-type HAD-IIB family hydrolase</fullName>
    </submittedName>
</protein>
<accession>A0A063YH56</accession>
<evidence type="ECO:0000313" key="6">
    <source>
        <dbReference type="Proteomes" id="UP000294882"/>
    </source>
</evidence>
<reference evidence="5" key="2">
    <citation type="submission" date="2022-07" db="EMBL/GenBank/DDBJ databases">
        <title>Complete genome of Mycoplasma hyosynoviae B1.</title>
        <authorList>
            <person name="Spergser J."/>
        </authorList>
    </citation>
    <scope>NUCLEOTIDE SEQUENCE</scope>
    <source>
        <strain evidence="5">B1</strain>
    </source>
</reference>
<organism evidence="4 6">
    <name type="scientific">Metamycoplasma hyosynoviae</name>
    <dbReference type="NCBI Taxonomy" id="29559"/>
    <lineage>
        <taxon>Bacteria</taxon>
        <taxon>Bacillati</taxon>
        <taxon>Mycoplasmatota</taxon>
        <taxon>Mycoplasmoidales</taxon>
        <taxon>Metamycoplasmataceae</taxon>
        <taxon>Metamycoplasma</taxon>
    </lineage>
</organism>
<evidence type="ECO:0000256" key="1">
    <source>
        <dbReference type="ARBA" id="ARBA00001946"/>
    </source>
</evidence>
<dbReference type="SUPFAM" id="SSF56784">
    <property type="entry name" value="HAD-like"/>
    <property type="match status" value="1"/>
</dbReference>
<dbReference type="InterPro" id="IPR023214">
    <property type="entry name" value="HAD_sf"/>
</dbReference>
<evidence type="ECO:0000313" key="4">
    <source>
        <dbReference type="EMBL" id="TDU97757.1"/>
    </source>
</evidence>
<dbReference type="SFLD" id="SFLDG01140">
    <property type="entry name" value="C2.B:_Phosphomannomutase_and_P"/>
    <property type="match status" value="1"/>
</dbReference>